<dbReference type="InterPro" id="IPR027443">
    <property type="entry name" value="IPNS-like_sf"/>
</dbReference>
<reference evidence="8" key="3">
    <citation type="submission" date="2021-05" db="UniProtKB">
        <authorList>
            <consortium name="EnsemblPlants"/>
        </authorList>
    </citation>
    <scope>IDENTIFICATION</scope>
    <source>
        <strain evidence="8">cv. B73</strain>
    </source>
</reference>
<evidence type="ECO:0000259" key="6">
    <source>
        <dbReference type="PROSITE" id="PS51471"/>
    </source>
</evidence>
<dbReference type="FunFam" id="2.60.120.330:FF:000041">
    <property type="entry name" value="Hyoscyamine 6-dioxygenase"/>
    <property type="match status" value="1"/>
</dbReference>
<dbReference type="GO" id="GO:0016491">
    <property type="term" value="F:oxidoreductase activity"/>
    <property type="evidence" value="ECO:0007669"/>
    <property type="project" value="UniProtKB-KW"/>
</dbReference>
<dbReference type="IntAct" id="A0A1D6MXW7">
    <property type="interactions" value="1"/>
</dbReference>
<evidence type="ECO:0000313" key="8">
    <source>
        <dbReference type="EnsemblPlants" id="Zm00001eb137930_P002"/>
    </source>
</evidence>
<keyword evidence="2 5" id="KW-0479">Metal-binding</keyword>
<gene>
    <name evidence="8" type="primary">LOC100191339</name>
    <name evidence="7" type="ORF">ZEAMMB73_Zm00001d041726</name>
</gene>
<keyword evidence="4 5" id="KW-0408">Iron</keyword>
<evidence type="ECO:0000313" key="7">
    <source>
        <dbReference type="EMBL" id="ONM33568.1"/>
    </source>
</evidence>
<dbReference type="Pfam" id="PF03171">
    <property type="entry name" value="2OG-FeII_Oxy"/>
    <property type="match status" value="1"/>
</dbReference>
<keyword evidence="9" id="KW-1185">Reference proteome</keyword>
<evidence type="ECO:0000256" key="1">
    <source>
        <dbReference type="ARBA" id="ARBA00008056"/>
    </source>
</evidence>
<reference evidence="7 9" key="1">
    <citation type="submission" date="2015-12" db="EMBL/GenBank/DDBJ databases">
        <title>Update maize B73 reference genome by single molecule sequencing technologies.</title>
        <authorList>
            <consortium name="Maize Genome Sequencing Project"/>
            <person name="Ware D."/>
        </authorList>
    </citation>
    <scope>NUCLEOTIDE SEQUENCE [LARGE SCALE GENOMIC DNA]</scope>
    <source>
        <strain evidence="9">cv. B73</strain>
        <tissue evidence="7">Seedling</tissue>
    </source>
</reference>
<name>A0A1D6MXW7_MAIZE</name>
<organism evidence="7">
    <name type="scientific">Zea mays</name>
    <name type="common">Maize</name>
    <dbReference type="NCBI Taxonomy" id="4577"/>
    <lineage>
        <taxon>Eukaryota</taxon>
        <taxon>Viridiplantae</taxon>
        <taxon>Streptophyta</taxon>
        <taxon>Embryophyta</taxon>
        <taxon>Tracheophyta</taxon>
        <taxon>Spermatophyta</taxon>
        <taxon>Magnoliopsida</taxon>
        <taxon>Liliopsida</taxon>
        <taxon>Poales</taxon>
        <taxon>Poaceae</taxon>
        <taxon>PACMAD clade</taxon>
        <taxon>Panicoideae</taxon>
        <taxon>Andropogonodae</taxon>
        <taxon>Andropogoneae</taxon>
        <taxon>Tripsacinae</taxon>
        <taxon>Zea</taxon>
    </lineage>
</organism>
<protein>
    <submittedName>
        <fullName evidence="7">Protein DOWNY MILDEW RESISTANCE 6</fullName>
    </submittedName>
</protein>
<evidence type="ECO:0000313" key="9">
    <source>
        <dbReference type="Proteomes" id="UP000007305"/>
    </source>
</evidence>
<dbReference type="Pfam" id="PF14226">
    <property type="entry name" value="DIOX_N"/>
    <property type="match status" value="1"/>
</dbReference>
<reference evidence="8" key="2">
    <citation type="submission" date="2019-07" db="EMBL/GenBank/DDBJ databases">
        <authorList>
            <person name="Seetharam A."/>
            <person name="Woodhouse M."/>
            <person name="Cannon E."/>
        </authorList>
    </citation>
    <scope>NUCLEOTIDE SEQUENCE [LARGE SCALE GENOMIC DNA]</scope>
    <source>
        <strain evidence="8">cv. B73</strain>
    </source>
</reference>
<dbReference type="InterPro" id="IPR050295">
    <property type="entry name" value="Plant_2OG-oxidoreductases"/>
</dbReference>
<feature type="domain" description="Fe2OG dioxygenase" evidence="6">
    <location>
        <begin position="191"/>
        <end position="291"/>
    </location>
</feature>
<dbReference type="Gene3D" id="2.60.120.330">
    <property type="entry name" value="B-lactam Antibiotic, Isopenicillin N Synthase, Chain"/>
    <property type="match status" value="1"/>
</dbReference>
<dbReference type="PANTHER" id="PTHR47991">
    <property type="entry name" value="OXOGLUTARATE/IRON-DEPENDENT DIOXYGENASE"/>
    <property type="match status" value="1"/>
</dbReference>
<dbReference type="STRING" id="4577.A0A1D6MXW7"/>
<dbReference type="ExpressionAtlas" id="A0A1D6MXW7">
    <property type="expression patterns" value="baseline and differential"/>
</dbReference>
<dbReference type="AlphaFoldDB" id="A0A1D6MXW7"/>
<keyword evidence="10" id="KW-1267">Proteomics identification</keyword>
<dbReference type="SMR" id="A0A1D6MXW7"/>
<sequence length="346" mass="38475">MENMLHLAPSSQAQALALDRSSVFSREHVPPAVSAVTSLPVIDMSRSRDEVRRAILDAGMEFGFFLVVEHGIPEEVMRDMLEVCEEFFQLPAASKAYMYSEDSQRPNRIFSGTTYDTGGDKYWRDCLRLACPSSFPVGSGTRDDWPHTPQRLRGVVERFTALTRGLGVELLRLLSEAMGIRPDYFEGDISAGDVVLNVNHYPPCPSPEKTLGLPPHCDRNLITLLLQGSVYGLDVAYRGEWIKVEPMPGALVVNFGQQLEVVTNGLLKSVEHRVVTSSTLARTAVATFIMPTPDCLIGPSKEFLAGDKPPCYRTIRFGDFMRMYNTVKLGSSINQTTDLKNIQKKI</sequence>
<comment type="similarity">
    <text evidence="1 5">Belongs to the iron/ascorbate-dependent oxidoreductase family.</text>
</comment>
<dbReference type="OMA" id="HIIPRSN"/>
<dbReference type="InterPro" id="IPR005123">
    <property type="entry name" value="Oxoglu/Fe-dep_dioxygenase_dom"/>
</dbReference>
<dbReference type="eggNOG" id="KOG0143">
    <property type="taxonomic scope" value="Eukaryota"/>
</dbReference>
<dbReference type="Proteomes" id="UP000007305">
    <property type="component" value="Chromosome 3"/>
</dbReference>
<evidence type="ECO:0000256" key="5">
    <source>
        <dbReference type="RuleBase" id="RU003682"/>
    </source>
</evidence>
<dbReference type="EMBL" id="CM007649">
    <property type="protein sequence ID" value="ONM33568.1"/>
    <property type="molecule type" value="Genomic_DNA"/>
</dbReference>
<evidence type="ECO:0007829" key="10">
    <source>
        <dbReference type="PeptideAtlas" id="A0A1D6MXW7"/>
    </source>
</evidence>
<keyword evidence="3 5" id="KW-0560">Oxidoreductase</keyword>
<evidence type="ECO:0000256" key="4">
    <source>
        <dbReference type="ARBA" id="ARBA00023004"/>
    </source>
</evidence>
<dbReference type="PROSITE" id="PS51471">
    <property type="entry name" value="FE2OG_OXY"/>
    <property type="match status" value="1"/>
</dbReference>
<dbReference type="InterPro" id="IPR026992">
    <property type="entry name" value="DIOX_N"/>
</dbReference>
<evidence type="ECO:0000256" key="2">
    <source>
        <dbReference type="ARBA" id="ARBA00022723"/>
    </source>
</evidence>
<evidence type="ECO:0000256" key="3">
    <source>
        <dbReference type="ARBA" id="ARBA00023002"/>
    </source>
</evidence>
<accession>A0A1D6MXW7</accession>
<dbReference type="InterPro" id="IPR044861">
    <property type="entry name" value="IPNS-like_FE2OG_OXY"/>
</dbReference>
<dbReference type="GO" id="GO:0046872">
    <property type="term" value="F:metal ion binding"/>
    <property type="evidence" value="ECO:0007669"/>
    <property type="project" value="UniProtKB-KW"/>
</dbReference>
<dbReference type="Gramene" id="Zm00001eb137930_T002">
    <property type="protein sequence ID" value="Zm00001eb137930_P002"/>
    <property type="gene ID" value="Zm00001eb137930"/>
</dbReference>
<dbReference type="EnsemblPlants" id="Zm00001eb137930_T002">
    <property type="protein sequence ID" value="Zm00001eb137930_P002"/>
    <property type="gene ID" value="Zm00001eb137930"/>
</dbReference>
<dbReference type="PaxDb" id="4577-GRMZM2G110369_P01"/>
<proteinExistence type="evidence at protein level"/>
<dbReference type="SUPFAM" id="SSF51197">
    <property type="entry name" value="Clavaminate synthase-like"/>
    <property type="match status" value="1"/>
</dbReference>